<reference evidence="1" key="1">
    <citation type="submission" date="2021-03" db="EMBL/GenBank/DDBJ databases">
        <title>Draft genome sequence of rust myrtle Austropuccinia psidii MF-1, a brazilian biotype.</title>
        <authorList>
            <person name="Quecine M.C."/>
            <person name="Pachon D.M.R."/>
            <person name="Bonatelli M.L."/>
            <person name="Correr F.H."/>
            <person name="Franceschini L.M."/>
            <person name="Leite T.F."/>
            <person name="Margarido G.R.A."/>
            <person name="Almeida C.A."/>
            <person name="Ferrarezi J.A."/>
            <person name="Labate C.A."/>
        </authorList>
    </citation>
    <scope>NUCLEOTIDE SEQUENCE</scope>
    <source>
        <strain evidence="1">MF-1</strain>
    </source>
</reference>
<name>A0A9Q3BXB0_9BASI</name>
<keyword evidence="2" id="KW-1185">Reference proteome</keyword>
<dbReference type="Proteomes" id="UP000765509">
    <property type="component" value="Unassembled WGS sequence"/>
</dbReference>
<evidence type="ECO:0000313" key="1">
    <source>
        <dbReference type="EMBL" id="MBW0474226.1"/>
    </source>
</evidence>
<evidence type="ECO:0000313" key="2">
    <source>
        <dbReference type="Proteomes" id="UP000765509"/>
    </source>
</evidence>
<protein>
    <submittedName>
        <fullName evidence="1">Uncharacterized protein</fullName>
    </submittedName>
</protein>
<comment type="caution">
    <text evidence="1">The sequence shown here is derived from an EMBL/GenBank/DDBJ whole genome shotgun (WGS) entry which is preliminary data.</text>
</comment>
<dbReference type="AlphaFoldDB" id="A0A9Q3BXB0"/>
<dbReference type="EMBL" id="AVOT02003669">
    <property type="protein sequence ID" value="MBW0474226.1"/>
    <property type="molecule type" value="Genomic_DNA"/>
</dbReference>
<dbReference type="OrthoDB" id="2516962at2759"/>
<accession>A0A9Q3BXB0</accession>
<proteinExistence type="predicted"/>
<organism evidence="1 2">
    <name type="scientific">Austropuccinia psidii MF-1</name>
    <dbReference type="NCBI Taxonomy" id="1389203"/>
    <lineage>
        <taxon>Eukaryota</taxon>
        <taxon>Fungi</taxon>
        <taxon>Dikarya</taxon>
        <taxon>Basidiomycota</taxon>
        <taxon>Pucciniomycotina</taxon>
        <taxon>Pucciniomycetes</taxon>
        <taxon>Pucciniales</taxon>
        <taxon>Sphaerophragmiaceae</taxon>
        <taxon>Austropuccinia</taxon>
    </lineage>
</organism>
<sequence>MATSGLTPTKNNNDDIDKIFKQIESNIQLLLKLHNQNSTNQVEEDSKSSCSDNDIDGPNGFLIVANDDYLNVVSNSKQNKRLVIDSGVSTSTVCNYVLLIDPKPVKMSLRTFSGRKNVTHMGKIKLGSVTIYAVLFAPVLLRELKGGILIL</sequence>
<gene>
    <name evidence="1" type="ORF">O181_013941</name>
</gene>